<dbReference type="InterPro" id="IPR013320">
    <property type="entry name" value="ConA-like_dom_sf"/>
</dbReference>
<evidence type="ECO:0000259" key="1">
    <source>
        <dbReference type="PROSITE" id="PS50060"/>
    </source>
</evidence>
<reference evidence="3" key="1">
    <citation type="submission" date="2025-08" db="UniProtKB">
        <authorList>
            <consortium name="RefSeq"/>
        </authorList>
    </citation>
    <scope>IDENTIFICATION</scope>
    <source>
        <tissue evidence="3">Testes</tissue>
    </source>
</reference>
<dbReference type="SUPFAM" id="SSF49899">
    <property type="entry name" value="Concanavalin A-like lectins/glucanases"/>
    <property type="match status" value="9"/>
</dbReference>
<evidence type="ECO:0000313" key="2">
    <source>
        <dbReference type="Proteomes" id="UP000694865"/>
    </source>
</evidence>
<dbReference type="PANTHER" id="PTHR23282">
    <property type="entry name" value="APICAL ENDOSOMAL GLYCOPROTEIN PRECURSOR"/>
    <property type="match status" value="1"/>
</dbReference>
<dbReference type="Gene3D" id="2.60.120.200">
    <property type="match status" value="9"/>
</dbReference>
<gene>
    <name evidence="3" type="primary">LOC100372338</name>
</gene>
<dbReference type="PANTHER" id="PTHR23282:SF148">
    <property type="entry name" value="MAM DOMAIN-CONTAINING PROTEIN"/>
    <property type="match status" value="1"/>
</dbReference>
<feature type="domain" description="MAM" evidence="1">
    <location>
        <begin position="195"/>
        <end position="425"/>
    </location>
</feature>
<dbReference type="Proteomes" id="UP000694865">
    <property type="component" value="Unplaced"/>
</dbReference>
<keyword evidence="2" id="KW-1185">Reference proteome</keyword>
<evidence type="ECO:0000313" key="3">
    <source>
        <dbReference type="RefSeq" id="XP_006821081.1"/>
    </source>
</evidence>
<sequence length="1088" mass="120540">MFTVQSTVSSQKFKEYVITCPSSGIEGQSCTFEDDKCGWTDASDDDFDWIRQQSNTGTPHTGPNGDHTIGANGWFVYIDNTLSGERGEKARFISPDVDFMADQPKCLIFWYHMHGAHIERLNVYLGVTNDLGEVLWTRRGTQGNEWKKAQITLSVSVNATVNVIFEAIHGIVQGDISLDDVTLEDGECLQGIEGQSCTFEDDKCGWTDASDDDFDWIRQQSNTGTPHTGPNGDHTIGANGWFVYIDNTLSGERGEKARFISPDVDFMADQPKCLIFWYHMHGAHIERLNVYLGVTNDLGEVLWTRRGTQGTYLYFDASNIEQGTSAAFYSEPFQMKQTESMCINFWYHMYGASVGELILQQILSNGDVIDLWTMSGDQGNRWLPGRVEYSQTQDYYLNFNASRSFGPWGDICIDDIVLTTGTCLRIIESCTFESDICGWVNANNDDFDWIRQQSDTQTPHTGPTGDHTIGGELPGSCDFEHGICSWQNVYTDDIDWVENKGGTSTGGTGPTGDHTIGTSEANGWFVYIDNTLAGERGDLARFISPDVDFDANQPKCLTFCGTYNVIFEGVHGIIQGDIALDDVTLEDGKCLQDYCDFEDGTDMCGGTQDQSDTLDFTLAGGTIGSVPDHTLGTPSGHFLIVSATEQNKYKKARFITPTFYAPTTKCLQFHHMKNGDQNLGVLNVYAKIGSTLGTALWTKSVELEYGWYEEQVSIVATEDFKIVFEVVRSSGNEGFIGIDDFFIFDGSCVSVGGIGTLTVQQLLSNGDVIDLWTMSGNQGNQWMPGRVGFYQTQDYYLIFNATRGNGPSGDICIDDITMTRGYCSPSHSPFDCNFEGDLCGWNQTADDELDWIRNQGDTGSSHTGPSWDHTRGVTGWYIYLDNNADQFFGDAARLESPAVDFVANQPKCFTFWYHIYGAHIGSLSVYLQAGQRLNPIWAKRTTLGDQWNQARVNLLLTSDETHNVVLEVTQGYRVHGDVAVDDISLEDGYCVQDYFGCDFEANTLCGGEFDQTADLNWTLTSADDRNGPIQDNTYGTIAGHYLLVSASSTNTGRVARYFTAITSTTTTDVCSSTILEAAMTLVFSVFTL</sequence>
<feature type="domain" description="MAM" evidence="1">
    <location>
        <begin position="995"/>
        <end position="1070"/>
    </location>
</feature>
<feature type="domain" description="MAM" evidence="1">
    <location>
        <begin position="593"/>
        <end position="750"/>
    </location>
</feature>
<proteinExistence type="predicted"/>
<dbReference type="GeneID" id="100372338"/>
<organism evidence="2 3">
    <name type="scientific">Saccoglossus kowalevskii</name>
    <name type="common">Acorn worm</name>
    <dbReference type="NCBI Taxonomy" id="10224"/>
    <lineage>
        <taxon>Eukaryota</taxon>
        <taxon>Metazoa</taxon>
        <taxon>Hemichordata</taxon>
        <taxon>Enteropneusta</taxon>
        <taxon>Harrimaniidae</taxon>
        <taxon>Saccoglossus</taxon>
    </lineage>
</organism>
<protein>
    <submittedName>
        <fullName evidence="3">Apical endosomal glycoprotein-like</fullName>
    </submittedName>
</protein>
<feature type="domain" description="MAM" evidence="1">
    <location>
        <begin position="475"/>
        <end position="559"/>
    </location>
</feature>
<feature type="domain" description="MAM" evidence="1">
    <location>
        <begin position="28"/>
        <end position="190"/>
    </location>
</feature>
<dbReference type="InterPro" id="IPR000998">
    <property type="entry name" value="MAM_dom"/>
</dbReference>
<dbReference type="RefSeq" id="XP_006821081.1">
    <property type="nucleotide sequence ID" value="XM_006821018.1"/>
</dbReference>
<dbReference type="PROSITE" id="PS50060">
    <property type="entry name" value="MAM_2"/>
    <property type="match status" value="9"/>
</dbReference>
<dbReference type="CDD" id="cd06263">
    <property type="entry name" value="MAM"/>
    <property type="match status" value="4"/>
</dbReference>
<dbReference type="SMART" id="SM00137">
    <property type="entry name" value="MAM"/>
    <property type="match status" value="4"/>
</dbReference>
<feature type="domain" description="MAM" evidence="1">
    <location>
        <begin position="428"/>
        <end position="475"/>
    </location>
</feature>
<name>A0ABM0MM40_SACKO</name>
<feature type="domain" description="MAM" evidence="1">
    <location>
        <begin position="563"/>
        <end position="592"/>
    </location>
</feature>
<feature type="domain" description="MAM" evidence="1">
    <location>
        <begin position="756"/>
        <end position="825"/>
    </location>
</feature>
<dbReference type="Pfam" id="PF00629">
    <property type="entry name" value="MAM"/>
    <property type="match status" value="8"/>
</dbReference>
<accession>A0ABM0MM40</accession>
<feature type="domain" description="MAM" evidence="1">
    <location>
        <begin position="830"/>
        <end position="992"/>
    </location>
</feature>
<dbReference type="InterPro" id="IPR051560">
    <property type="entry name" value="MAM_domain-containing"/>
</dbReference>